<evidence type="ECO:0000313" key="8">
    <source>
        <dbReference type="RefSeq" id="XP_065666769.1"/>
    </source>
</evidence>
<dbReference type="SUPFAM" id="SSF49758">
    <property type="entry name" value="Calpain large subunit, middle domain (domain III)"/>
    <property type="match status" value="2"/>
</dbReference>
<dbReference type="Pfam" id="PF00648">
    <property type="entry name" value="Peptidase_C2"/>
    <property type="match status" value="1"/>
</dbReference>
<feature type="active site" evidence="5">
    <location>
        <position position="437"/>
    </location>
</feature>
<sequence>MDVQQLFKDGMSFAAKAVGHDSAGEYDLAKFFYIEASEALLKVISVDQSISDAKIKVHQYMERAEYLTNLSANQKHSKLISQCPQQKSFEQIQFVLSQALTEDENGKQLTALPLYTDVVESCLKMCKETFDEHIKSKCNQWAKMAVERAELIKNSKSDVLTSKQDVLTSKQDVLTKTTFGNLMNSQKNSNKKKLSPSEIETLRDPNGLLTLAPNQQSRFISWVRPSDICENPQMIFAVSSLSIKQTIVSDCSFVASLAISAAYERQFQRKLITSIIFPQRKDGTPIINPCGKYMVKLHFNGVARKVIIDDLLPMGKDGQLLCSFSQNCNEFWVSLLEKAYMKVMGGYDFPGSNSNIDLNALTGWIPERASLKSKDINSDVLFDRMLNGLEKGDVLITAATGVMSDAEADRAGLVPTHAYAVLNLKKVQGKKLCLLKNPWSHLRWKGNYSDSDTVNWTLSLESALGYNREKAAQNDNGVFWINWESVLRFYDVIYMNWNPKLFTYKYTLHAGWNAIEGPIKDAYNIGDNPQYRLEVDSDSDDVIIWILLTRHITNRDDFADNKEFITIHVYKSNGRRVYYPDGKYLEGTKINSPHYLAKLKVGSGRSQFTIVVSQYEKLNTIYYSLKVFSNMKFTIGPVPEIYSSKKKITMSWTKQSAGGSLNSPSYENNPKILLELISNTASNLLIKIETSRKYFAGVELRSADSSYRKNSGEYRCGFVAFTIESVPPGNYLIIPSTFNQGQEGPFFLEVQASCAMKLNTR</sequence>
<evidence type="ECO:0000313" key="7">
    <source>
        <dbReference type="Proteomes" id="UP001652625"/>
    </source>
</evidence>
<evidence type="ECO:0000256" key="5">
    <source>
        <dbReference type="PROSITE-ProRule" id="PRU00239"/>
    </source>
</evidence>
<organism evidence="7 8">
    <name type="scientific">Hydra vulgaris</name>
    <name type="common">Hydra</name>
    <name type="synonym">Hydra attenuata</name>
    <dbReference type="NCBI Taxonomy" id="6087"/>
    <lineage>
        <taxon>Eukaryota</taxon>
        <taxon>Metazoa</taxon>
        <taxon>Cnidaria</taxon>
        <taxon>Hydrozoa</taxon>
        <taxon>Hydroidolina</taxon>
        <taxon>Anthoathecata</taxon>
        <taxon>Aplanulata</taxon>
        <taxon>Hydridae</taxon>
        <taxon>Hydra</taxon>
    </lineage>
</organism>
<evidence type="ECO:0000256" key="3">
    <source>
        <dbReference type="ARBA" id="ARBA00022801"/>
    </source>
</evidence>
<dbReference type="SUPFAM" id="SSF54001">
    <property type="entry name" value="Cysteine proteinases"/>
    <property type="match status" value="1"/>
</dbReference>
<evidence type="ECO:0000256" key="4">
    <source>
        <dbReference type="ARBA" id="ARBA00022807"/>
    </source>
</evidence>
<accession>A0ABM4CXU7</accession>
<dbReference type="SUPFAM" id="SSF116846">
    <property type="entry name" value="MIT domain"/>
    <property type="match status" value="2"/>
</dbReference>
<comment type="similarity">
    <text evidence="1">Belongs to the peptidase C2 family.</text>
</comment>
<dbReference type="InterPro" id="IPR038765">
    <property type="entry name" value="Papain-like_cys_pep_sf"/>
</dbReference>
<keyword evidence="3 5" id="KW-0378">Hydrolase</keyword>
<dbReference type="InterPro" id="IPR036181">
    <property type="entry name" value="MIT_dom_sf"/>
</dbReference>
<dbReference type="PANTHER" id="PTHR46143:SF1">
    <property type="entry name" value="CALPAIN-7"/>
    <property type="match status" value="1"/>
</dbReference>
<dbReference type="SMART" id="SM00745">
    <property type="entry name" value="MIT"/>
    <property type="match status" value="2"/>
</dbReference>
<dbReference type="PANTHER" id="PTHR46143">
    <property type="entry name" value="CALPAIN-7"/>
    <property type="match status" value="1"/>
</dbReference>
<evidence type="ECO:0000259" key="6">
    <source>
        <dbReference type="PROSITE" id="PS50203"/>
    </source>
</evidence>
<protein>
    <submittedName>
        <fullName evidence="8">Calpain-7 isoform X5</fullName>
    </submittedName>
</protein>
<feature type="domain" description="Calpain catalytic" evidence="6">
    <location>
        <begin position="195"/>
        <end position="499"/>
    </location>
</feature>
<dbReference type="Gene3D" id="3.90.70.10">
    <property type="entry name" value="Cysteine proteinases"/>
    <property type="match status" value="1"/>
</dbReference>
<evidence type="ECO:0000256" key="2">
    <source>
        <dbReference type="ARBA" id="ARBA00022670"/>
    </source>
</evidence>
<dbReference type="InterPro" id="IPR022684">
    <property type="entry name" value="Calpain_cysteine_protease"/>
</dbReference>
<dbReference type="RefSeq" id="XP_065666769.1">
    <property type="nucleotide sequence ID" value="XM_065810697.1"/>
</dbReference>
<dbReference type="SMART" id="SM00720">
    <property type="entry name" value="calpain_III"/>
    <property type="match status" value="1"/>
</dbReference>
<reference evidence="8" key="1">
    <citation type="submission" date="2025-08" db="UniProtKB">
        <authorList>
            <consortium name="RefSeq"/>
        </authorList>
    </citation>
    <scope>IDENTIFICATION</scope>
</reference>
<dbReference type="Pfam" id="PF04212">
    <property type="entry name" value="MIT"/>
    <property type="match status" value="1"/>
</dbReference>
<dbReference type="InterPro" id="IPR001300">
    <property type="entry name" value="Peptidase_C2_calpain_cat"/>
</dbReference>
<feature type="active site" evidence="5">
    <location>
        <position position="251"/>
    </location>
</feature>
<gene>
    <name evidence="8" type="primary">LOC100215853</name>
</gene>
<dbReference type="InterPro" id="IPR022683">
    <property type="entry name" value="Calpain_III"/>
</dbReference>
<dbReference type="InterPro" id="IPR051297">
    <property type="entry name" value="PalB/RIM13"/>
</dbReference>
<dbReference type="CDD" id="cd00044">
    <property type="entry name" value="CysPc"/>
    <property type="match status" value="1"/>
</dbReference>
<name>A0ABM4CXU7_HYDVU</name>
<dbReference type="Proteomes" id="UP001652625">
    <property type="component" value="Chromosome 11"/>
</dbReference>
<keyword evidence="2 5" id="KW-0645">Protease</keyword>
<evidence type="ECO:0000256" key="1">
    <source>
        <dbReference type="ARBA" id="ARBA00007623"/>
    </source>
</evidence>
<dbReference type="Gene3D" id="2.60.120.380">
    <property type="match status" value="2"/>
</dbReference>
<dbReference type="InterPro" id="IPR022682">
    <property type="entry name" value="Calpain_domain_III"/>
</dbReference>
<dbReference type="Pfam" id="PF01067">
    <property type="entry name" value="Calpain_III"/>
    <property type="match status" value="1"/>
</dbReference>
<dbReference type="GeneID" id="100215853"/>
<keyword evidence="4 5" id="KW-0788">Thiol protease</keyword>
<feature type="active site" evidence="5">
    <location>
        <position position="417"/>
    </location>
</feature>
<proteinExistence type="inferred from homology"/>
<dbReference type="PROSITE" id="PS50203">
    <property type="entry name" value="CALPAIN_CAT"/>
    <property type="match status" value="1"/>
</dbReference>
<dbReference type="InterPro" id="IPR007330">
    <property type="entry name" value="MIT_dom"/>
</dbReference>
<dbReference type="PRINTS" id="PR00704">
    <property type="entry name" value="CALPAIN"/>
</dbReference>
<dbReference type="SMART" id="SM00230">
    <property type="entry name" value="CysPc"/>
    <property type="match status" value="1"/>
</dbReference>
<dbReference type="Gene3D" id="1.20.58.80">
    <property type="entry name" value="Phosphotransferase system, lactose/cellobiose-type IIA subunit"/>
    <property type="match status" value="2"/>
</dbReference>
<keyword evidence="7" id="KW-1185">Reference proteome</keyword>
<dbReference type="InterPro" id="IPR036213">
    <property type="entry name" value="Calpain_III_sf"/>
</dbReference>